<reference evidence="2" key="1">
    <citation type="submission" date="2021-05" db="EMBL/GenBank/DDBJ databases">
        <authorList>
            <person name="Pietrasiak N."/>
            <person name="Ward R."/>
            <person name="Stajich J.E."/>
            <person name="Kurbessoian T."/>
        </authorList>
    </citation>
    <scope>NUCLEOTIDE SEQUENCE</scope>
    <source>
        <strain evidence="2">CPER-KK1</strain>
    </source>
</reference>
<feature type="region of interest" description="Disordered" evidence="1">
    <location>
        <begin position="118"/>
        <end position="203"/>
    </location>
</feature>
<feature type="compositionally biased region" description="Low complexity" evidence="1">
    <location>
        <begin position="121"/>
        <end position="132"/>
    </location>
</feature>
<dbReference type="EMBL" id="JAHHIF010000085">
    <property type="protein sequence ID" value="MBW4549187.1"/>
    <property type="molecule type" value="Genomic_DNA"/>
</dbReference>
<comment type="caution">
    <text evidence="2">The sequence shown here is derived from an EMBL/GenBank/DDBJ whole genome shotgun (WGS) entry which is preliminary data.</text>
</comment>
<evidence type="ECO:0000313" key="3">
    <source>
        <dbReference type="Proteomes" id="UP000753908"/>
    </source>
</evidence>
<name>A0A951PSN1_9CYAN</name>
<feature type="compositionally biased region" description="Polar residues" evidence="1">
    <location>
        <begin position="142"/>
        <end position="151"/>
    </location>
</feature>
<gene>
    <name evidence="2" type="ORF">KME25_33000</name>
</gene>
<proteinExistence type="predicted"/>
<dbReference type="Proteomes" id="UP000753908">
    <property type="component" value="Unassembled WGS sequence"/>
</dbReference>
<dbReference type="AlphaFoldDB" id="A0A951PSN1"/>
<accession>A0A951PSN1</accession>
<evidence type="ECO:0000256" key="1">
    <source>
        <dbReference type="SAM" id="MobiDB-lite"/>
    </source>
</evidence>
<sequence length="243" mass="25987">MGTEHPKVTAYIPQVILEALDDWKKEAGIESRSAAIVEILSDYLGVPYPVEQTGNVRKGRISDFLNTIVIELTRIEMRVTALEAPMKSDSTAPNAALGTAFDSTSDKISNIPGEALSTVQSTASNSTTPPASDVSYEAPSTVPRQSASPANTARGEVPSSAPTPTLPPAPLSQTTLATRLGISDKAVQKQRGKGKESFAAWSRERDPDNVAWTWKGSGGRGQPLQFVPLSQITEFRSYGGSWK</sequence>
<organism evidence="2 3">
    <name type="scientific">Symplocastrum torsivum CPER-KK1</name>
    <dbReference type="NCBI Taxonomy" id="450513"/>
    <lineage>
        <taxon>Bacteria</taxon>
        <taxon>Bacillati</taxon>
        <taxon>Cyanobacteriota</taxon>
        <taxon>Cyanophyceae</taxon>
        <taxon>Oscillatoriophycideae</taxon>
        <taxon>Oscillatoriales</taxon>
        <taxon>Microcoleaceae</taxon>
        <taxon>Symplocastrum</taxon>
    </lineage>
</organism>
<reference evidence="2" key="2">
    <citation type="journal article" date="2022" name="Microbiol. Resour. Announc.">
        <title>Metagenome Sequencing to Explore Phylogenomics of Terrestrial Cyanobacteria.</title>
        <authorList>
            <person name="Ward R.D."/>
            <person name="Stajich J.E."/>
            <person name="Johansen J.R."/>
            <person name="Huntemann M."/>
            <person name="Clum A."/>
            <person name="Foster B."/>
            <person name="Foster B."/>
            <person name="Roux S."/>
            <person name="Palaniappan K."/>
            <person name="Varghese N."/>
            <person name="Mukherjee S."/>
            <person name="Reddy T.B.K."/>
            <person name="Daum C."/>
            <person name="Copeland A."/>
            <person name="Chen I.A."/>
            <person name="Ivanova N.N."/>
            <person name="Kyrpides N.C."/>
            <person name="Shapiro N."/>
            <person name="Eloe-Fadrosh E.A."/>
            <person name="Pietrasiak N."/>
        </authorList>
    </citation>
    <scope>NUCLEOTIDE SEQUENCE</scope>
    <source>
        <strain evidence="2">CPER-KK1</strain>
    </source>
</reference>
<evidence type="ECO:0000313" key="2">
    <source>
        <dbReference type="EMBL" id="MBW4549187.1"/>
    </source>
</evidence>
<protein>
    <submittedName>
        <fullName evidence="2">Ribbon-helix-helix domain-containing protein</fullName>
    </submittedName>
</protein>